<dbReference type="EMBL" id="JANUAE010000022">
    <property type="protein sequence ID" value="MCS3711999.1"/>
    <property type="molecule type" value="Genomic_DNA"/>
</dbReference>
<evidence type="ECO:0008006" key="5">
    <source>
        <dbReference type="Google" id="ProtNLM"/>
    </source>
</evidence>
<proteinExistence type="predicted"/>
<feature type="signal peptide" evidence="2">
    <location>
        <begin position="1"/>
        <end position="25"/>
    </location>
</feature>
<comment type="caution">
    <text evidence="3">The sequence shown here is derived from an EMBL/GenBank/DDBJ whole genome shotgun (WGS) entry which is preliminary data.</text>
</comment>
<accession>A0A9X2Q860</accession>
<dbReference type="InterPro" id="IPR038678">
    <property type="entry name" value="Spondin_N_sf"/>
</dbReference>
<evidence type="ECO:0000313" key="3">
    <source>
        <dbReference type="EMBL" id="MCS3711999.1"/>
    </source>
</evidence>
<dbReference type="Proteomes" id="UP001155057">
    <property type="component" value="Unassembled WGS sequence"/>
</dbReference>
<reference evidence="3" key="1">
    <citation type="submission" date="2022-08" db="EMBL/GenBank/DDBJ databases">
        <title>Genomic Encyclopedia of Type Strains, Phase V (KMG-V): Genome sequencing to study the core and pangenomes of soil and plant-associated prokaryotes.</title>
        <authorList>
            <person name="Whitman W."/>
        </authorList>
    </citation>
    <scope>NUCLEOTIDE SEQUENCE</scope>
    <source>
        <strain evidence="3">SP3049</strain>
    </source>
</reference>
<feature type="compositionally biased region" description="Polar residues" evidence="1">
    <location>
        <begin position="455"/>
        <end position="479"/>
    </location>
</feature>
<evidence type="ECO:0000256" key="1">
    <source>
        <dbReference type="SAM" id="MobiDB-lite"/>
    </source>
</evidence>
<name>A0A9X2Q860_9BACT</name>
<dbReference type="InterPro" id="IPR018247">
    <property type="entry name" value="EF_Hand_1_Ca_BS"/>
</dbReference>
<feature type="region of interest" description="Disordered" evidence="1">
    <location>
        <begin position="145"/>
        <end position="195"/>
    </location>
</feature>
<dbReference type="Gene3D" id="2.60.40.2130">
    <property type="entry name" value="F-spondin domain"/>
    <property type="match status" value="2"/>
</dbReference>
<dbReference type="RefSeq" id="WP_011405198.1">
    <property type="nucleotide sequence ID" value="NZ_CALTSH010000009.1"/>
</dbReference>
<feature type="compositionally biased region" description="Polar residues" evidence="1">
    <location>
        <begin position="150"/>
        <end position="167"/>
    </location>
</feature>
<organism evidence="3 4">
    <name type="scientific">Salinibacter ruber</name>
    <dbReference type="NCBI Taxonomy" id="146919"/>
    <lineage>
        <taxon>Bacteria</taxon>
        <taxon>Pseudomonadati</taxon>
        <taxon>Rhodothermota</taxon>
        <taxon>Rhodothermia</taxon>
        <taxon>Rhodothermales</taxon>
        <taxon>Salinibacteraceae</taxon>
        <taxon>Salinibacter</taxon>
    </lineage>
</organism>
<gene>
    <name evidence="3" type="ORF">GGP61_003635</name>
</gene>
<feature type="region of interest" description="Disordered" evidence="1">
    <location>
        <begin position="439"/>
        <end position="499"/>
    </location>
</feature>
<dbReference type="NCBIfam" id="NF038123">
    <property type="entry name" value="NF038123_dom"/>
    <property type="match status" value="2"/>
</dbReference>
<keyword evidence="2" id="KW-0732">Signal</keyword>
<dbReference type="AlphaFoldDB" id="A0A9X2Q860"/>
<evidence type="ECO:0000256" key="2">
    <source>
        <dbReference type="SAM" id="SignalP"/>
    </source>
</evidence>
<feature type="chain" id="PRO_5041114925" description="EF-hand domain-containing protein" evidence="2">
    <location>
        <begin position="26"/>
        <end position="499"/>
    </location>
</feature>
<dbReference type="PROSITE" id="PS00018">
    <property type="entry name" value="EF_HAND_1"/>
    <property type="match status" value="1"/>
</dbReference>
<protein>
    <recommendedName>
        <fullName evidence="5">EF-hand domain-containing protein</fullName>
    </recommendedName>
</protein>
<dbReference type="InterPro" id="IPR009465">
    <property type="entry name" value="Spondin_N"/>
</dbReference>
<evidence type="ECO:0000313" key="4">
    <source>
        <dbReference type="Proteomes" id="UP001155057"/>
    </source>
</evidence>
<sequence length="499" mass="50968">MTLQSTFSRFLFAFSWIGCFALVLAGCDSTGNGGAADPDAFEVTVENVGSGSPALKSGAFTPADVIDDNNNVPPLEPGEAFQFTFTAGPDELPGTGMKLSFATMFIQSNDLYYAFEPGGLSLFENGTPIGQNSPRDVTAQVGLYDAGTEGDQTPGSGSDQAPRQSALDTGPDGEGSVVEVVDEDGDGRLENDDFSYPATEDVVKVTVESASHEDGGVAFTVTIRNQGATVNGKPVPLSPGSYAVHWDQNPMNGNDVTYPGHSPGEAAGGGIEAIAEDGRPNGALDGDSGSPAGNHVQTLQDITGVTVPLSPGAVAVHSDEVSLFETGAQASGGIEAIAEDGRPNGAVEGDAGSPASNLVADLTGADGIESIDAFGSGPITPGNSVTFTVNATPGDRLSLATMYIQSNDLFYATPQEGIALFDNNDQPINRTINVGLYDAGTEGDQEPGVGLDQAPRQSELNTGPNGEGSVTQVSGSNDGFSYPAPSDVIEVSVRPASSQ</sequence>